<dbReference type="OrthoDB" id="2971563at2"/>
<organism evidence="3 4">
    <name type="scientific">Brachybacterium muris UCD-AY4</name>
    <dbReference type="NCBI Taxonomy" id="1249481"/>
    <lineage>
        <taxon>Bacteria</taxon>
        <taxon>Bacillati</taxon>
        <taxon>Actinomycetota</taxon>
        <taxon>Actinomycetes</taxon>
        <taxon>Micrococcales</taxon>
        <taxon>Dermabacteraceae</taxon>
        <taxon>Brachybacterium</taxon>
    </lineage>
</organism>
<comment type="caution">
    <text evidence="3">The sequence shown here is derived from an EMBL/GenBank/DDBJ whole genome shotgun (WGS) entry which is preliminary data.</text>
</comment>
<feature type="region of interest" description="Disordered" evidence="1">
    <location>
        <begin position="187"/>
        <end position="206"/>
    </location>
</feature>
<dbReference type="Gene3D" id="3.60.15.10">
    <property type="entry name" value="Ribonuclease Z/Hydroxyacylglutathione hydrolase-like"/>
    <property type="match status" value="1"/>
</dbReference>
<dbReference type="Proteomes" id="UP000019754">
    <property type="component" value="Unassembled WGS sequence"/>
</dbReference>
<dbReference type="STRING" id="1249481.D641_0101995"/>
<feature type="domain" description="Metallo-beta-lactamase" evidence="2">
    <location>
        <begin position="24"/>
        <end position="188"/>
    </location>
</feature>
<dbReference type="SMART" id="SM00849">
    <property type="entry name" value="Lactamase_B"/>
    <property type="match status" value="1"/>
</dbReference>
<dbReference type="PANTHER" id="PTHR46233">
    <property type="entry name" value="HYDROXYACYLGLUTATHIONE HYDROLASE GLOC"/>
    <property type="match status" value="1"/>
</dbReference>
<accession>A0A022KY30</accession>
<dbReference type="PANTHER" id="PTHR46233:SF4">
    <property type="entry name" value="METALLO-BETA-LACTAMASE DOMAIN-CONTAINING PROTEIN"/>
    <property type="match status" value="1"/>
</dbReference>
<dbReference type="InterPro" id="IPR036866">
    <property type="entry name" value="RibonucZ/Hydroxyglut_hydro"/>
</dbReference>
<dbReference type="HOGENOM" id="CLU_030571_5_4_11"/>
<dbReference type="RefSeq" id="WP_017824695.1">
    <property type="nucleotide sequence ID" value="NZ_KB403091.1"/>
</dbReference>
<evidence type="ECO:0000256" key="1">
    <source>
        <dbReference type="SAM" id="MobiDB-lite"/>
    </source>
</evidence>
<protein>
    <submittedName>
        <fullName evidence="3">Beta-lactamase</fullName>
    </submittedName>
</protein>
<name>A0A022KY30_9MICO</name>
<gene>
    <name evidence="3" type="ORF">D641_0101995</name>
</gene>
<proteinExistence type="predicted"/>
<evidence type="ECO:0000313" key="3">
    <source>
        <dbReference type="EMBL" id="EYT51245.1"/>
    </source>
</evidence>
<dbReference type="EMBL" id="AORC01000002">
    <property type="protein sequence ID" value="EYT51245.1"/>
    <property type="molecule type" value="Genomic_DNA"/>
</dbReference>
<dbReference type="Pfam" id="PF00753">
    <property type="entry name" value="Lactamase_B"/>
    <property type="match status" value="1"/>
</dbReference>
<keyword evidence="4" id="KW-1185">Reference proteome</keyword>
<dbReference type="AlphaFoldDB" id="A0A022KY30"/>
<dbReference type="InterPro" id="IPR051453">
    <property type="entry name" value="MBL_Glyoxalase_II"/>
</dbReference>
<evidence type="ECO:0000313" key="4">
    <source>
        <dbReference type="Proteomes" id="UP000019754"/>
    </source>
</evidence>
<evidence type="ECO:0000259" key="2">
    <source>
        <dbReference type="SMART" id="SM00849"/>
    </source>
</evidence>
<dbReference type="InterPro" id="IPR001279">
    <property type="entry name" value="Metallo-B-lactamas"/>
</dbReference>
<reference evidence="3 4" key="1">
    <citation type="journal article" date="2013" name="Genome Announc.">
        <title>Draft genome sequence of an Actinobacterium, Brachybacterium muris strain UCD-AY4.</title>
        <authorList>
            <person name="Lo J.R."/>
            <person name="Lang J.M."/>
            <person name="Darling A.E."/>
            <person name="Eisen J.A."/>
            <person name="Coil D.A."/>
        </authorList>
    </citation>
    <scope>NUCLEOTIDE SEQUENCE [LARGE SCALE GENOMIC DNA]</scope>
    <source>
        <strain evidence="3 4">UCD-AY4</strain>
    </source>
</reference>
<dbReference type="CDD" id="cd06262">
    <property type="entry name" value="metallo-hydrolase-like_MBL-fold"/>
    <property type="match status" value="1"/>
</dbReference>
<sequence length="206" mass="22427">MSIRLDHAVTHGTFTLDGETHDVDNNVWVLGDEKQCVVFDAPHDVETVEKLVGDRECVGILLTHAHDDHVRMAPELAMALEAPLLLNPADREVWQLTHGDLPWDDDVADGDMFSVGEADIEAIHTPGHSPGSTCYYVEALGALFSGDTLFQGGPGATGRSFSSRETIEESIRERLFVLPEDTVVHTGHGDDTTIGAEKENATGDWL</sequence>
<dbReference type="SUPFAM" id="SSF56281">
    <property type="entry name" value="Metallo-hydrolase/oxidoreductase"/>
    <property type="match status" value="1"/>
</dbReference>